<proteinExistence type="predicted"/>
<evidence type="ECO:0000256" key="1">
    <source>
        <dbReference type="SAM" id="MobiDB-lite"/>
    </source>
</evidence>
<reference evidence="3" key="1">
    <citation type="journal article" date="2021" name="Syst. Appl. Microbiol.">
        <title>Roseomonas hellenica sp. nov., isolated from roots of wild-growing Alkanna tinctoria.</title>
        <authorList>
            <person name="Rat A."/>
            <person name="Naranjo H.D."/>
            <person name="Lebbe L."/>
            <person name="Cnockaert M."/>
            <person name="Krigas N."/>
            <person name="Grigoriadou K."/>
            <person name="Maloupa E."/>
            <person name="Willems A."/>
        </authorList>
    </citation>
    <scope>NUCLEOTIDE SEQUENCE [LARGE SCALE GENOMIC DNA]</scope>
    <source>
        <strain evidence="3">LMG 31159</strain>
    </source>
</reference>
<keyword evidence="3" id="KW-1185">Reference proteome</keyword>
<protein>
    <submittedName>
        <fullName evidence="2">Uncharacterized protein</fullName>
    </submittedName>
</protein>
<feature type="region of interest" description="Disordered" evidence="1">
    <location>
        <begin position="131"/>
        <end position="154"/>
    </location>
</feature>
<dbReference type="RefSeq" id="WP_211870048.1">
    <property type="nucleotide sequence ID" value="NZ_JAAEDI010000018.1"/>
</dbReference>
<comment type="caution">
    <text evidence="2">The sequence shown here is derived from an EMBL/GenBank/DDBJ whole genome shotgun (WGS) entry which is preliminary data.</text>
</comment>
<organism evidence="2 3">
    <name type="scientific">Neoroseomonas terrae</name>
    <dbReference type="NCBI Taxonomy" id="424799"/>
    <lineage>
        <taxon>Bacteria</taxon>
        <taxon>Pseudomonadati</taxon>
        <taxon>Pseudomonadota</taxon>
        <taxon>Alphaproteobacteria</taxon>
        <taxon>Acetobacterales</taxon>
        <taxon>Acetobacteraceae</taxon>
        <taxon>Neoroseomonas</taxon>
    </lineage>
</organism>
<evidence type="ECO:0000313" key="3">
    <source>
        <dbReference type="Proteomes" id="UP000698752"/>
    </source>
</evidence>
<dbReference type="Proteomes" id="UP000698752">
    <property type="component" value="Unassembled WGS sequence"/>
</dbReference>
<dbReference type="EMBL" id="JAAEDI010000018">
    <property type="protein sequence ID" value="MBR0651378.1"/>
    <property type="molecule type" value="Genomic_DNA"/>
</dbReference>
<evidence type="ECO:0000313" key="2">
    <source>
        <dbReference type="EMBL" id="MBR0651378.1"/>
    </source>
</evidence>
<gene>
    <name evidence="2" type="ORF">GXW78_17025</name>
</gene>
<feature type="compositionally biased region" description="Pro residues" evidence="1">
    <location>
        <begin position="145"/>
        <end position="154"/>
    </location>
</feature>
<name>A0ABS5EK23_9PROT</name>
<accession>A0ABS5EK23</accession>
<sequence length="154" mass="16964">MEDLVRNAINQRAASVDEAAALAEGYCFARYPALPATTLRDAVDHVLMTLQIMRAAPLTIDRDGQELREMDDITLTRHLSYMLRFSETGRPLSARHIGVNGDATPAAAWQLVHHMRARGFVIMAPTRSAGRGSAGPYAPNAPEAYRPPQPRSQR</sequence>